<evidence type="ECO:0000313" key="1">
    <source>
        <dbReference type="EMBL" id="KAG0139886.1"/>
    </source>
</evidence>
<dbReference type="Proteomes" id="UP000886653">
    <property type="component" value="Unassembled WGS sequence"/>
</dbReference>
<sequence length="184" mass="19574">MYSLTLPDGKIATPFTSIFFPADIASICLKVWFMQSTISLEEAPLNGGGVRGAAWDAFGGRSFEATVAQDLGFGGNVPVAAGGVNMINADMMSTNSDGTTTSPLLHRLATSLFHSWGIVILSGHRIGPIVALLVSISSPKILGMDASLHASAMLDCPFREWNHLERVMGRGSGGIREFWGPESY</sequence>
<name>A0A9P6N5S6_9BASI</name>
<reference evidence="1" key="1">
    <citation type="submission" date="2013-11" db="EMBL/GenBank/DDBJ databases">
        <title>Genome sequence of the fusiform rust pathogen reveals effectors for host alternation and coevolution with pine.</title>
        <authorList>
            <consortium name="DOE Joint Genome Institute"/>
            <person name="Smith K."/>
            <person name="Pendleton A."/>
            <person name="Kubisiak T."/>
            <person name="Anderson C."/>
            <person name="Salamov A."/>
            <person name="Aerts A."/>
            <person name="Riley R."/>
            <person name="Clum A."/>
            <person name="Lindquist E."/>
            <person name="Ence D."/>
            <person name="Campbell M."/>
            <person name="Kronenberg Z."/>
            <person name="Feau N."/>
            <person name="Dhillon B."/>
            <person name="Hamelin R."/>
            <person name="Burleigh J."/>
            <person name="Smith J."/>
            <person name="Yandell M."/>
            <person name="Nelson C."/>
            <person name="Grigoriev I."/>
            <person name="Davis J."/>
        </authorList>
    </citation>
    <scope>NUCLEOTIDE SEQUENCE</scope>
    <source>
        <strain evidence="1">G11</strain>
    </source>
</reference>
<proteinExistence type="predicted"/>
<gene>
    <name evidence="1" type="ORF">CROQUDRAFT_100916</name>
</gene>
<dbReference type="AlphaFoldDB" id="A0A9P6N5S6"/>
<organism evidence="1 2">
    <name type="scientific">Cronartium quercuum f. sp. fusiforme G11</name>
    <dbReference type="NCBI Taxonomy" id="708437"/>
    <lineage>
        <taxon>Eukaryota</taxon>
        <taxon>Fungi</taxon>
        <taxon>Dikarya</taxon>
        <taxon>Basidiomycota</taxon>
        <taxon>Pucciniomycotina</taxon>
        <taxon>Pucciniomycetes</taxon>
        <taxon>Pucciniales</taxon>
        <taxon>Coleosporiaceae</taxon>
        <taxon>Cronartium</taxon>
    </lineage>
</organism>
<evidence type="ECO:0000313" key="2">
    <source>
        <dbReference type="Proteomes" id="UP000886653"/>
    </source>
</evidence>
<accession>A0A9P6N5S6</accession>
<comment type="caution">
    <text evidence="1">The sequence shown here is derived from an EMBL/GenBank/DDBJ whole genome shotgun (WGS) entry which is preliminary data.</text>
</comment>
<dbReference type="EMBL" id="MU167508">
    <property type="protein sequence ID" value="KAG0139886.1"/>
    <property type="molecule type" value="Genomic_DNA"/>
</dbReference>
<keyword evidence="2" id="KW-1185">Reference proteome</keyword>
<protein>
    <submittedName>
        <fullName evidence="1">Uncharacterized protein</fullName>
    </submittedName>
</protein>